<name>A0AAW3T453_9MICO</name>
<dbReference type="RefSeq" id="WP_182515168.1">
    <property type="nucleotide sequence ID" value="NZ_JACGXP010000001.1"/>
</dbReference>
<dbReference type="Pfam" id="PF06452">
    <property type="entry name" value="CBM9_1"/>
    <property type="match status" value="1"/>
</dbReference>
<evidence type="ECO:0000313" key="4">
    <source>
        <dbReference type="EMBL" id="MBA8989470.1"/>
    </source>
</evidence>
<dbReference type="InterPro" id="IPR024655">
    <property type="entry name" value="Asl1_glyco_hydro_catalytic"/>
</dbReference>
<sequence length="922" mass="96362">MKRRTFLSASAATAGLVIAPGLVDGTPALGATAAAASGAAAASTAPDTAVAASNVFVEPTRPRLTVPGAQAGDVVTVTVAVPGGDVAWKGTIRVASAKSAEVRVPVGRGYYDVAYSIARASGTVTAADSFCVLSRIDRTVSGLGVNTHFGFTGSAWQPGVLAPLVATAGIATVRDTQEWGGAESTKDVYDFTDYRTYRQVLVRNGLTDLPVLSFNNANYDGGATPYTDEGRAGFAQYAVHLVEQNPHVEYVEVFNEWNSPTFGDRGNGPADCRSDYYFLLLEATVTELRKHYPKLKYVAPATSGVPIDWLKDVFDRGGLDYLDAVSIHPYCYPAAPDQLAQQVTQVQQLIAGYGKQRDVWITELGWTSADTQLSVDDRSQASYAVQGATTAYAAGVRDFFWYDFMNDGTAAGETEDNFGMVATVADGRTRPKPAYVAYANLARQLASGRRAGTPSGLRQDTPVAGVSRVVFPGAGRSDWVLWASTPTAVAVGASGRVSYTDTYGATTTLVPAEGVVSLTVGPEPVYVSSVRSLTVRTSVRHALVAHDAKRGDQLAATWTIRNTGPRRTTARLVVAGNQVASVSVAGGATVTREVDFGRATVLGRRTVHASVLEPGGTVAELIAEYEVAEPVTLSALHVLSDGQDRLRIRLANASSVAQTISALAWTIGGITGSAPDIVVAPGATSDQLVDVSAFTTKTAYTVTATSGDGSSLTARGSVVVVPAADLLHVPRRTITVDGVAELSGVAPTGSLTDGNSNVVITGYNGTADLSGDFWLTHDDDKLYLTVAVTDDVQHATATADQIWQNDSVQYAVSAGTPGEASSWDEIGASLVGTDVATWRWSGPAVGPLPDGTMAISRTGTVTTYEAGMSWDDLGIDPSGGLVSFSMVVNDNDGAGRKGYIEWASGIGNGKDSGLFRGFVLDA</sequence>
<dbReference type="PROSITE" id="PS51318">
    <property type="entry name" value="TAT"/>
    <property type="match status" value="1"/>
</dbReference>
<dbReference type="Pfam" id="PF11790">
    <property type="entry name" value="Glyco_hydro_cc"/>
    <property type="match status" value="1"/>
</dbReference>
<dbReference type="InterPro" id="IPR051923">
    <property type="entry name" value="Glycosyl_Hydrolase_39"/>
</dbReference>
<dbReference type="AlphaFoldDB" id="A0AAW3T453"/>
<feature type="signal peptide" evidence="1">
    <location>
        <begin position="1"/>
        <end position="19"/>
    </location>
</feature>
<evidence type="ECO:0000256" key="1">
    <source>
        <dbReference type="SAM" id="SignalP"/>
    </source>
</evidence>
<dbReference type="Gene3D" id="2.60.40.1190">
    <property type="match status" value="1"/>
</dbReference>
<organism evidence="4 5">
    <name type="scientific">Curtobacterium pusillum</name>
    <dbReference type="NCBI Taxonomy" id="69373"/>
    <lineage>
        <taxon>Bacteria</taxon>
        <taxon>Bacillati</taxon>
        <taxon>Actinomycetota</taxon>
        <taxon>Actinomycetes</taxon>
        <taxon>Micrococcales</taxon>
        <taxon>Microbacteriaceae</taxon>
        <taxon>Curtobacterium</taxon>
    </lineage>
</organism>
<accession>A0AAW3T453</accession>
<dbReference type="InterPro" id="IPR010502">
    <property type="entry name" value="Carb-bd_dom_fam9"/>
</dbReference>
<dbReference type="SUPFAM" id="SSF51445">
    <property type="entry name" value="(Trans)glycosidases"/>
    <property type="match status" value="1"/>
</dbReference>
<evidence type="ECO:0000259" key="2">
    <source>
        <dbReference type="Pfam" id="PF06452"/>
    </source>
</evidence>
<dbReference type="Gene3D" id="3.20.20.80">
    <property type="entry name" value="Glycosidases"/>
    <property type="match status" value="1"/>
</dbReference>
<dbReference type="CDD" id="cd09621">
    <property type="entry name" value="CBM9_like_5"/>
    <property type="match status" value="1"/>
</dbReference>
<dbReference type="InterPro" id="IPR006311">
    <property type="entry name" value="TAT_signal"/>
</dbReference>
<feature type="domain" description="Asl1-like glycosyl hydrolase catalytic" evidence="3">
    <location>
        <begin position="288"/>
        <end position="404"/>
    </location>
</feature>
<feature type="chain" id="PRO_5043385871" description="Asl1-like glycosyl hydrolase catalytic domain-containing protein" evidence="1">
    <location>
        <begin position="20"/>
        <end position="922"/>
    </location>
</feature>
<dbReference type="PANTHER" id="PTHR12631">
    <property type="entry name" value="ALPHA-L-IDURONIDASE"/>
    <property type="match status" value="1"/>
</dbReference>
<evidence type="ECO:0000313" key="5">
    <source>
        <dbReference type="Proteomes" id="UP000590225"/>
    </source>
</evidence>
<dbReference type="GO" id="GO:0004553">
    <property type="term" value="F:hydrolase activity, hydrolyzing O-glycosyl compounds"/>
    <property type="evidence" value="ECO:0007669"/>
    <property type="project" value="InterPro"/>
</dbReference>
<proteinExistence type="predicted"/>
<feature type="domain" description="Carbohydrate-binding" evidence="2">
    <location>
        <begin position="760"/>
        <end position="908"/>
    </location>
</feature>
<evidence type="ECO:0008006" key="6">
    <source>
        <dbReference type="Google" id="ProtNLM"/>
    </source>
</evidence>
<keyword evidence="1" id="KW-0732">Signal</keyword>
<dbReference type="GO" id="GO:0016052">
    <property type="term" value="P:carbohydrate catabolic process"/>
    <property type="evidence" value="ECO:0007669"/>
    <property type="project" value="InterPro"/>
</dbReference>
<dbReference type="Proteomes" id="UP000590225">
    <property type="component" value="Unassembled WGS sequence"/>
</dbReference>
<dbReference type="PANTHER" id="PTHR12631:SF10">
    <property type="entry name" value="BETA-XYLOSIDASE-LIKE PROTEIN-RELATED"/>
    <property type="match status" value="1"/>
</dbReference>
<dbReference type="SUPFAM" id="SSF49344">
    <property type="entry name" value="CBD9-like"/>
    <property type="match status" value="1"/>
</dbReference>
<dbReference type="EMBL" id="JACGXP010000001">
    <property type="protein sequence ID" value="MBA8989470.1"/>
    <property type="molecule type" value="Genomic_DNA"/>
</dbReference>
<reference evidence="4 5" key="1">
    <citation type="submission" date="2020-07" db="EMBL/GenBank/DDBJ databases">
        <title>Above-ground endophytic microbial communities from plants in different locations in the United States.</title>
        <authorList>
            <person name="Frank C."/>
        </authorList>
    </citation>
    <scope>NUCLEOTIDE SEQUENCE [LARGE SCALE GENOMIC DNA]</scope>
    <source>
        <strain evidence="4 5">WPL5_2</strain>
    </source>
</reference>
<gene>
    <name evidence="4" type="ORF">FHW23_000702</name>
</gene>
<protein>
    <recommendedName>
        <fullName evidence="6">Asl1-like glycosyl hydrolase catalytic domain-containing protein</fullName>
    </recommendedName>
</protein>
<comment type="caution">
    <text evidence="4">The sequence shown here is derived from an EMBL/GenBank/DDBJ whole genome shotgun (WGS) entry which is preliminary data.</text>
</comment>
<dbReference type="GO" id="GO:0030246">
    <property type="term" value="F:carbohydrate binding"/>
    <property type="evidence" value="ECO:0007669"/>
    <property type="project" value="InterPro"/>
</dbReference>
<dbReference type="InterPro" id="IPR017853">
    <property type="entry name" value="GH"/>
</dbReference>
<evidence type="ECO:0000259" key="3">
    <source>
        <dbReference type="Pfam" id="PF11790"/>
    </source>
</evidence>